<dbReference type="GO" id="GO:0005737">
    <property type="term" value="C:cytoplasm"/>
    <property type="evidence" value="ECO:0007669"/>
    <property type="project" value="UniProtKB-SubCell"/>
</dbReference>
<dbReference type="GO" id="GO:0042026">
    <property type="term" value="P:protein refolding"/>
    <property type="evidence" value="ECO:0007669"/>
    <property type="project" value="UniProtKB-ARBA"/>
</dbReference>
<dbReference type="EMBL" id="JABFCS010000001">
    <property type="protein sequence ID" value="NNU44824.1"/>
    <property type="molecule type" value="Genomic_DNA"/>
</dbReference>
<evidence type="ECO:0000256" key="4">
    <source>
        <dbReference type="ARBA" id="ARBA00022490"/>
    </source>
</evidence>
<dbReference type="SUPFAM" id="SSF54534">
    <property type="entry name" value="FKBP-like"/>
    <property type="match status" value="1"/>
</dbReference>
<evidence type="ECO:0000313" key="12">
    <source>
        <dbReference type="EMBL" id="NNU44824.1"/>
    </source>
</evidence>
<keyword evidence="6" id="KW-0143">Chaperone</keyword>
<keyword evidence="5 9" id="KW-0697">Rotamase</keyword>
<dbReference type="PANTHER" id="PTHR47861:SF3">
    <property type="entry name" value="FKBP-TYPE PEPTIDYL-PROLYL CIS-TRANS ISOMERASE SLYD"/>
    <property type="match status" value="1"/>
</dbReference>
<keyword evidence="7 9" id="KW-0413">Isomerase</keyword>
<reference evidence="12 13" key="1">
    <citation type="submission" date="2020-05" db="EMBL/GenBank/DDBJ databases">
        <authorList>
            <person name="Khan S.A."/>
            <person name="Jeon C.O."/>
            <person name="Chun B.H."/>
        </authorList>
    </citation>
    <scope>NUCLEOTIDE SEQUENCE [LARGE SCALE GENOMIC DNA]</scope>
    <source>
        <strain evidence="12 13">B156</strain>
    </source>
</reference>
<comment type="caution">
    <text evidence="12">The sequence shown here is derived from an EMBL/GenBank/DDBJ whole genome shotgun (WGS) entry which is preliminary data.</text>
</comment>
<proteinExistence type="inferred from homology"/>
<feature type="domain" description="PPIase FKBP-type" evidence="11">
    <location>
        <begin position="6"/>
        <end position="81"/>
    </location>
</feature>
<dbReference type="InterPro" id="IPR001179">
    <property type="entry name" value="PPIase_FKBP_dom"/>
</dbReference>
<evidence type="ECO:0000256" key="1">
    <source>
        <dbReference type="ARBA" id="ARBA00000971"/>
    </source>
</evidence>
<comment type="catalytic activity">
    <reaction evidence="1 9 10">
        <text>[protein]-peptidylproline (omega=180) = [protein]-peptidylproline (omega=0)</text>
        <dbReference type="Rhea" id="RHEA:16237"/>
        <dbReference type="Rhea" id="RHEA-COMP:10747"/>
        <dbReference type="Rhea" id="RHEA-COMP:10748"/>
        <dbReference type="ChEBI" id="CHEBI:83833"/>
        <dbReference type="ChEBI" id="CHEBI:83834"/>
        <dbReference type="EC" id="5.2.1.8"/>
    </reaction>
</comment>
<reference evidence="12 13" key="2">
    <citation type="submission" date="2020-06" db="EMBL/GenBank/DDBJ databases">
        <title>Ramlibacter rhizophilus sp. nov., isolated from rhizosphere soil of national flower Mugunghwa from South Korea.</title>
        <authorList>
            <person name="Zheng-Fei Y."/>
            <person name="Huan T."/>
        </authorList>
    </citation>
    <scope>NUCLEOTIDE SEQUENCE [LARGE SCALE GENOMIC DNA]</scope>
    <source>
        <strain evidence="12 13">B156</strain>
    </source>
</reference>
<dbReference type="EC" id="5.2.1.8" evidence="10"/>
<evidence type="ECO:0000256" key="2">
    <source>
        <dbReference type="ARBA" id="ARBA00004496"/>
    </source>
</evidence>
<evidence type="ECO:0000259" key="11">
    <source>
        <dbReference type="PROSITE" id="PS50059"/>
    </source>
</evidence>
<evidence type="ECO:0000256" key="5">
    <source>
        <dbReference type="ARBA" id="ARBA00023110"/>
    </source>
</evidence>
<evidence type="ECO:0000256" key="6">
    <source>
        <dbReference type="ARBA" id="ARBA00023186"/>
    </source>
</evidence>
<gene>
    <name evidence="12" type="ORF">HK415_19170</name>
</gene>
<keyword evidence="13" id="KW-1185">Reference proteome</keyword>
<dbReference type="PANTHER" id="PTHR47861">
    <property type="entry name" value="FKBP-TYPE PEPTIDYL-PROLYL CIS-TRANS ISOMERASE SLYD"/>
    <property type="match status" value="1"/>
</dbReference>
<evidence type="ECO:0000256" key="8">
    <source>
        <dbReference type="ARBA" id="ARBA00037071"/>
    </source>
</evidence>
<protein>
    <recommendedName>
        <fullName evidence="10">Peptidyl-prolyl cis-trans isomerase</fullName>
        <ecNumber evidence="10">5.2.1.8</ecNumber>
    </recommendedName>
</protein>
<comment type="function">
    <text evidence="8">Also involved in hydrogenase metallocenter assembly, probably by participating in the nickel insertion step. This function in hydrogenase biosynthesis requires chaperone activity and the presence of the metal-binding domain, but not PPIase activity.</text>
</comment>
<sequence length="158" mass="17393">MKIAKDTVVTLKYKVSEASGKLIEESKEPMVYLHGGYENTLPKIEQALDGQEAGFECTLNLQPEDAFGQRDESLVRVIPKSEFPPGVKVGGQLEGRTDDGTPHVFHVMKIKGPEVHLDGNHPLAGKALKFHLKVTGVRMASGEEIAHRHVHGEHGHHH</sequence>
<dbReference type="InterPro" id="IPR046357">
    <property type="entry name" value="PPIase_dom_sf"/>
</dbReference>
<dbReference type="Pfam" id="PF00254">
    <property type="entry name" value="FKBP_C"/>
    <property type="match status" value="1"/>
</dbReference>
<dbReference type="GO" id="GO:0003755">
    <property type="term" value="F:peptidyl-prolyl cis-trans isomerase activity"/>
    <property type="evidence" value="ECO:0007669"/>
    <property type="project" value="UniProtKB-UniRule"/>
</dbReference>
<comment type="subcellular location">
    <subcellularLocation>
        <location evidence="2">Cytoplasm</location>
    </subcellularLocation>
</comment>
<organism evidence="12 13">
    <name type="scientific">Ramlibacter montanisoli</name>
    <dbReference type="NCBI Taxonomy" id="2732512"/>
    <lineage>
        <taxon>Bacteria</taxon>
        <taxon>Pseudomonadati</taxon>
        <taxon>Pseudomonadota</taxon>
        <taxon>Betaproteobacteria</taxon>
        <taxon>Burkholderiales</taxon>
        <taxon>Comamonadaceae</taxon>
        <taxon>Ramlibacter</taxon>
    </lineage>
</organism>
<dbReference type="Proteomes" id="UP000552954">
    <property type="component" value="Unassembled WGS sequence"/>
</dbReference>
<evidence type="ECO:0000256" key="7">
    <source>
        <dbReference type="ARBA" id="ARBA00023235"/>
    </source>
</evidence>
<dbReference type="Gene3D" id="3.10.50.40">
    <property type="match status" value="1"/>
</dbReference>
<evidence type="ECO:0000313" key="13">
    <source>
        <dbReference type="Proteomes" id="UP000552954"/>
    </source>
</evidence>
<evidence type="ECO:0000256" key="10">
    <source>
        <dbReference type="RuleBase" id="RU003915"/>
    </source>
</evidence>
<dbReference type="PROSITE" id="PS50059">
    <property type="entry name" value="FKBP_PPIASE"/>
    <property type="match status" value="1"/>
</dbReference>
<dbReference type="RefSeq" id="WP_171562044.1">
    <property type="nucleotide sequence ID" value="NZ_JABFCS010000001.1"/>
</dbReference>
<keyword evidence="4" id="KW-0963">Cytoplasm</keyword>
<accession>A0A849KE62</accession>
<name>A0A849KE62_9BURK</name>
<dbReference type="AlphaFoldDB" id="A0A849KE62"/>
<comment type="similarity">
    <text evidence="3 10">Belongs to the FKBP-type PPIase family.</text>
</comment>
<evidence type="ECO:0000256" key="3">
    <source>
        <dbReference type="ARBA" id="ARBA00006577"/>
    </source>
</evidence>
<evidence type="ECO:0000256" key="9">
    <source>
        <dbReference type="PROSITE-ProRule" id="PRU00277"/>
    </source>
</evidence>